<dbReference type="Proteomes" id="UP000070163">
    <property type="component" value="Unassembled WGS sequence"/>
</dbReference>
<dbReference type="InterPro" id="IPR014495">
    <property type="entry name" value="UCP018671"/>
</dbReference>
<keyword evidence="1" id="KW-0472">Membrane</keyword>
<reference evidence="3 4" key="1">
    <citation type="journal article" date="2016" name="Sci. Rep.">
        <title>Metabolic traits of an uncultured archaeal lineage -MSBL1- from brine pools of the Red Sea.</title>
        <authorList>
            <person name="Mwirichia R."/>
            <person name="Alam I."/>
            <person name="Rashid M."/>
            <person name="Vinu M."/>
            <person name="Ba-Alawi W."/>
            <person name="Anthony Kamau A."/>
            <person name="Kamanda Ngugi D."/>
            <person name="Goker M."/>
            <person name="Klenk H.P."/>
            <person name="Bajic V."/>
            <person name="Stingl U."/>
        </authorList>
    </citation>
    <scope>NUCLEOTIDE SEQUENCE [LARGE SCALE GENOMIC DNA]</scope>
    <source>
        <strain evidence="3">SCGC-AAA259A05</strain>
    </source>
</reference>
<dbReference type="PIRSF" id="PIRSF018671">
    <property type="entry name" value="UCP018671"/>
    <property type="match status" value="1"/>
</dbReference>
<proteinExistence type="predicted"/>
<feature type="transmembrane region" description="Helical" evidence="1">
    <location>
        <begin position="71"/>
        <end position="92"/>
    </location>
</feature>
<sequence length="271" mass="30451">MQKGVSASKMDRGLMLMDLLACILILTVIFLPELKAIRIALGTPFLLLFPGYSAVSALYPEKKDLDGAERLIYGLGLSLAFIPPLGIFLNWSPYGLNLTTTLISLFSLMILFTAISWLRRRKVSPEGRFRVTLSLSDLRKWWKEETKMAVVCVAILILVVGEGSYLVTHQHGNEFTEFYLGEGNNLETSVNSVELGITNHEGVVQTYSVEAVMDNRELGWVDGIELGPGESWKDNVNFRIEQGMENETVRFVLYMDSERTEKELRLHLGGN</sequence>
<feature type="transmembrane region" description="Helical" evidence="1">
    <location>
        <begin position="98"/>
        <end position="118"/>
    </location>
</feature>
<organism evidence="3 4">
    <name type="scientific">candidate division MSBL1 archaeon SCGC-AAA259A05</name>
    <dbReference type="NCBI Taxonomy" id="1698259"/>
    <lineage>
        <taxon>Archaea</taxon>
        <taxon>Methanobacteriati</taxon>
        <taxon>Methanobacteriota</taxon>
        <taxon>candidate division MSBL1</taxon>
    </lineage>
</organism>
<feature type="transmembrane region" description="Helical" evidence="1">
    <location>
        <begin position="12"/>
        <end position="31"/>
    </location>
</feature>
<feature type="transmembrane region" description="Helical" evidence="1">
    <location>
        <begin position="37"/>
        <end position="59"/>
    </location>
</feature>
<dbReference type="InterPro" id="IPR011674">
    <property type="entry name" value="DUF1616"/>
</dbReference>
<feature type="transmembrane region" description="Helical" evidence="1">
    <location>
        <begin position="148"/>
        <end position="167"/>
    </location>
</feature>
<dbReference type="Pfam" id="PF07760">
    <property type="entry name" value="DUF1616"/>
    <property type="match status" value="1"/>
</dbReference>
<name>A0A133UBU9_9EURY</name>
<evidence type="ECO:0000313" key="4">
    <source>
        <dbReference type="Proteomes" id="UP000070163"/>
    </source>
</evidence>
<keyword evidence="1" id="KW-0812">Transmembrane</keyword>
<keyword evidence="1" id="KW-1133">Transmembrane helix</keyword>
<accession>A0A133UBU9</accession>
<dbReference type="EMBL" id="LHXJ01000003">
    <property type="protein sequence ID" value="KXA91659.1"/>
    <property type="molecule type" value="Genomic_DNA"/>
</dbReference>
<dbReference type="AlphaFoldDB" id="A0A133UBU9"/>
<protein>
    <recommendedName>
        <fullName evidence="2">DUF1616 domain-containing protein</fullName>
    </recommendedName>
</protein>
<keyword evidence="4" id="KW-1185">Reference proteome</keyword>
<evidence type="ECO:0000256" key="1">
    <source>
        <dbReference type="SAM" id="Phobius"/>
    </source>
</evidence>
<feature type="domain" description="DUF1616" evidence="2">
    <location>
        <begin position="20"/>
        <end position="259"/>
    </location>
</feature>
<evidence type="ECO:0000259" key="2">
    <source>
        <dbReference type="Pfam" id="PF07760"/>
    </source>
</evidence>
<evidence type="ECO:0000313" key="3">
    <source>
        <dbReference type="EMBL" id="KXA91659.1"/>
    </source>
</evidence>
<comment type="caution">
    <text evidence="3">The sequence shown here is derived from an EMBL/GenBank/DDBJ whole genome shotgun (WGS) entry which is preliminary data.</text>
</comment>
<gene>
    <name evidence="3" type="ORF">AKJ57_00475</name>
</gene>